<dbReference type="GO" id="GO:0004674">
    <property type="term" value="F:protein serine/threonine kinase activity"/>
    <property type="evidence" value="ECO:0007669"/>
    <property type="project" value="TreeGrafter"/>
</dbReference>
<dbReference type="InParanoid" id="A0A0C2ZIM5"/>
<gene>
    <name evidence="3" type="ORF">SCLCIDRAFT_872585</name>
</gene>
<proteinExistence type="predicted"/>
<dbReference type="GO" id="GO:0005524">
    <property type="term" value="F:ATP binding"/>
    <property type="evidence" value="ECO:0007669"/>
    <property type="project" value="InterPro"/>
</dbReference>
<dbReference type="PANTHER" id="PTHR44329">
    <property type="entry name" value="SERINE/THREONINE-PROTEIN KINASE TNNI3K-RELATED"/>
    <property type="match status" value="1"/>
</dbReference>
<reference evidence="4" key="2">
    <citation type="submission" date="2015-01" db="EMBL/GenBank/DDBJ databases">
        <title>Evolutionary Origins and Diversification of the Mycorrhizal Mutualists.</title>
        <authorList>
            <consortium name="DOE Joint Genome Institute"/>
            <consortium name="Mycorrhizal Genomics Consortium"/>
            <person name="Kohler A."/>
            <person name="Kuo A."/>
            <person name="Nagy L.G."/>
            <person name="Floudas D."/>
            <person name="Copeland A."/>
            <person name="Barry K.W."/>
            <person name="Cichocki N."/>
            <person name="Veneault-Fourrey C."/>
            <person name="LaButti K."/>
            <person name="Lindquist E.A."/>
            <person name="Lipzen A."/>
            <person name="Lundell T."/>
            <person name="Morin E."/>
            <person name="Murat C."/>
            <person name="Riley R."/>
            <person name="Ohm R."/>
            <person name="Sun H."/>
            <person name="Tunlid A."/>
            <person name="Henrissat B."/>
            <person name="Grigoriev I.V."/>
            <person name="Hibbett D.S."/>
            <person name="Martin F."/>
        </authorList>
    </citation>
    <scope>NUCLEOTIDE SEQUENCE [LARGE SCALE GENOMIC DNA]</scope>
    <source>
        <strain evidence="4">Foug A</strain>
    </source>
</reference>
<evidence type="ECO:0000313" key="4">
    <source>
        <dbReference type="Proteomes" id="UP000053989"/>
    </source>
</evidence>
<keyword evidence="4" id="KW-1185">Reference proteome</keyword>
<evidence type="ECO:0000259" key="2">
    <source>
        <dbReference type="PROSITE" id="PS50011"/>
    </source>
</evidence>
<dbReference type="SMART" id="SM00220">
    <property type="entry name" value="S_TKc"/>
    <property type="match status" value="1"/>
</dbReference>
<accession>A0A0C2ZIM5</accession>
<dbReference type="InterPro" id="IPR008271">
    <property type="entry name" value="Ser/Thr_kinase_AS"/>
</dbReference>
<dbReference type="EMBL" id="KN822051">
    <property type="protein sequence ID" value="KIM61483.1"/>
    <property type="molecule type" value="Genomic_DNA"/>
</dbReference>
<dbReference type="Proteomes" id="UP000053989">
    <property type="component" value="Unassembled WGS sequence"/>
</dbReference>
<dbReference type="Gene3D" id="1.10.510.10">
    <property type="entry name" value="Transferase(Phosphotransferase) domain 1"/>
    <property type="match status" value="1"/>
</dbReference>
<dbReference type="InterPro" id="IPR001245">
    <property type="entry name" value="Ser-Thr/Tyr_kinase_cat_dom"/>
</dbReference>
<organism evidence="3 4">
    <name type="scientific">Scleroderma citrinum Foug A</name>
    <dbReference type="NCBI Taxonomy" id="1036808"/>
    <lineage>
        <taxon>Eukaryota</taxon>
        <taxon>Fungi</taxon>
        <taxon>Dikarya</taxon>
        <taxon>Basidiomycota</taxon>
        <taxon>Agaricomycotina</taxon>
        <taxon>Agaricomycetes</taxon>
        <taxon>Agaricomycetidae</taxon>
        <taxon>Boletales</taxon>
        <taxon>Sclerodermatineae</taxon>
        <taxon>Sclerodermataceae</taxon>
        <taxon>Scleroderma</taxon>
    </lineage>
</organism>
<dbReference type="AlphaFoldDB" id="A0A0C2ZIM5"/>
<dbReference type="SUPFAM" id="SSF56112">
    <property type="entry name" value="Protein kinase-like (PK-like)"/>
    <property type="match status" value="1"/>
</dbReference>
<protein>
    <recommendedName>
        <fullName evidence="2">Protein kinase domain-containing protein</fullName>
    </recommendedName>
</protein>
<feature type="region of interest" description="Disordered" evidence="1">
    <location>
        <begin position="304"/>
        <end position="385"/>
    </location>
</feature>
<dbReference type="Pfam" id="PF07714">
    <property type="entry name" value="PK_Tyr_Ser-Thr"/>
    <property type="match status" value="1"/>
</dbReference>
<evidence type="ECO:0000313" key="3">
    <source>
        <dbReference type="EMBL" id="KIM61483.1"/>
    </source>
</evidence>
<feature type="compositionally biased region" description="Basic and acidic residues" evidence="1">
    <location>
        <begin position="329"/>
        <end position="344"/>
    </location>
</feature>
<dbReference type="OrthoDB" id="1668230at2759"/>
<dbReference type="InterPro" id="IPR000719">
    <property type="entry name" value="Prot_kinase_dom"/>
</dbReference>
<sequence length="425" mass="47250">MASSMDTDSALKTLSRRAARYSLNLDGQVDLDKPKGAFHGKSALVYPGILRQNGVERHVAVKVFRSGPPGDLDMLKRILQEVHLWSKLSHKNIVQMLGISTDFDSTISIISDWMEMGDAFTYVQNQKNDPRPLIVDIAAGLCYLHSHRLGPILHGDLKGPNILISNDGRALLADFGLSTLRTCTFSLTIEARSGGTIAWIAPEILDGKGISVGSDIWAFGMTALELFTRSRPFPEKPTEASIMYRILQGPPNRPHDELTCSRLTDVWWDVCLLCWKAEPLSRPGISEIVQKLNDIMVGDMSVETCQFPPPPVSPHDHEQPPVPSTSEVAHSKENSSRYSPDHPVHATPLKGPTAVHLSNQPRFRHRRSASHHITTGPLTPFKTRTSHHRVHSMSCLHTSRFATQGILEVNGHRCHPLPPSMIWMR</sequence>
<dbReference type="InterPro" id="IPR011009">
    <property type="entry name" value="Kinase-like_dom_sf"/>
</dbReference>
<dbReference type="HOGENOM" id="CLU_000288_7_18_1"/>
<name>A0A0C2ZIM5_9AGAM</name>
<dbReference type="InterPro" id="IPR051681">
    <property type="entry name" value="Ser/Thr_Kinases-Pseudokinases"/>
</dbReference>
<reference evidence="3 4" key="1">
    <citation type="submission" date="2014-04" db="EMBL/GenBank/DDBJ databases">
        <authorList>
            <consortium name="DOE Joint Genome Institute"/>
            <person name="Kuo A."/>
            <person name="Kohler A."/>
            <person name="Nagy L.G."/>
            <person name="Floudas D."/>
            <person name="Copeland A."/>
            <person name="Barry K.W."/>
            <person name="Cichocki N."/>
            <person name="Veneault-Fourrey C."/>
            <person name="LaButti K."/>
            <person name="Lindquist E.A."/>
            <person name="Lipzen A."/>
            <person name="Lundell T."/>
            <person name="Morin E."/>
            <person name="Murat C."/>
            <person name="Sun H."/>
            <person name="Tunlid A."/>
            <person name="Henrissat B."/>
            <person name="Grigoriev I.V."/>
            <person name="Hibbett D.S."/>
            <person name="Martin F."/>
            <person name="Nordberg H.P."/>
            <person name="Cantor M.N."/>
            <person name="Hua S.X."/>
        </authorList>
    </citation>
    <scope>NUCLEOTIDE SEQUENCE [LARGE SCALE GENOMIC DNA]</scope>
    <source>
        <strain evidence="3 4">Foug A</strain>
    </source>
</reference>
<dbReference type="STRING" id="1036808.A0A0C2ZIM5"/>
<evidence type="ECO:0000256" key="1">
    <source>
        <dbReference type="SAM" id="MobiDB-lite"/>
    </source>
</evidence>
<feature type="domain" description="Protein kinase" evidence="2">
    <location>
        <begin position="31"/>
        <end position="296"/>
    </location>
</feature>
<dbReference type="PROSITE" id="PS00108">
    <property type="entry name" value="PROTEIN_KINASE_ST"/>
    <property type="match status" value="1"/>
</dbReference>
<dbReference type="PROSITE" id="PS50011">
    <property type="entry name" value="PROTEIN_KINASE_DOM"/>
    <property type="match status" value="1"/>
</dbReference>